<evidence type="ECO:0000313" key="1">
    <source>
        <dbReference type="EMBL" id="KGN48505.1"/>
    </source>
</evidence>
<reference evidence="1 2" key="4">
    <citation type="journal article" date="2011" name="BMC Genomics">
        <title>RNA-Seq improves annotation of protein-coding genes in the cucumber genome.</title>
        <authorList>
            <person name="Li Z."/>
            <person name="Zhang Z."/>
            <person name="Yan P."/>
            <person name="Huang S."/>
            <person name="Fei Z."/>
            <person name="Lin K."/>
        </authorList>
    </citation>
    <scope>NUCLEOTIDE SEQUENCE [LARGE SCALE GENOMIC DNA]</scope>
    <source>
        <strain evidence="2">cv. 9930</strain>
    </source>
</reference>
<name>A0A0A0KFQ7_CUCSA</name>
<reference evidence="1 2" key="3">
    <citation type="journal article" date="2010" name="BMC Genomics">
        <title>Transcriptome sequencing and comparative analysis of cucumber flowers with different sex types.</title>
        <authorList>
            <person name="Guo S."/>
            <person name="Zheng Y."/>
            <person name="Joung J.G."/>
            <person name="Liu S."/>
            <person name="Zhang Z."/>
            <person name="Crasta O.R."/>
            <person name="Sobral B.W."/>
            <person name="Xu Y."/>
            <person name="Huang S."/>
            <person name="Fei Z."/>
        </authorList>
    </citation>
    <scope>NUCLEOTIDE SEQUENCE [LARGE SCALE GENOMIC DNA]</scope>
    <source>
        <strain evidence="2">cv. 9930</strain>
    </source>
</reference>
<proteinExistence type="predicted"/>
<dbReference type="Proteomes" id="UP000029981">
    <property type="component" value="Chromosome 6"/>
</dbReference>
<accession>A0A0A0KFQ7</accession>
<organism evidence="1 2">
    <name type="scientific">Cucumis sativus</name>
    <name type="common">Cucumber</name>
    <dbReference type="NCBI Taxonomy" id="3659"/>
    <lineage>
        <taxon>Eukaryota</taxon>
        <taxon>Viridiplantae</taxon>
        <taxon>Streptophyta</taxon>
        <taxon>Embryophyta</taxon>
        <taxon>Tracheophyta</taxon>
        <taxon>Spermatophyta</taxon>
        <taxon>Magnoliopsida</taxon>
        <taxon>eudicotyledons</taxon>
        <taxon>Gunneridae</taxon>
        <taxon>Pentapetalae</taxon>
        <taxon>rosids</taxon>
        <taxon>fabids</taxon>
        <taxon>Cucurbitales</taxon>
        <taxon>Cucurbitaceae</taxon>
        <taxon>Benincaseae</taxon>
        <taxon>Cucumis</taxon>
    </lineage>
</organism>
<evidence type="ECO:0000313" key="2">
    <source>
        <dbReference type="Proteomes" id="UP000029981"/>
    </source>
</evidence>
<sequence length="62" mass="7000">MIIEEKMTAGEEVEQVISSGGYLGNQVQSVFKQGIARIRAKRIIFTEASVVEGKYQPLRCRR</sequence>
<reference evidence="1 2" key="1">
    <citation type="journal article" date="2009" name="Nat. Genet.">
        <title>The genome of the cucumber, Cucumis sativus L.</title>
        <authorList>
            <person name="Huang S."/>
            <person name="Li R."/>
            <person name="Zhang Z."/>
            <person name="Li L."/>
            <person name="Gu X."/>
            <person name="Fan W."/>
            <person name="Lucas W.J."/>
            <person name="Wang X."/>
            <person name="Xie B."/>
            <person name="Ni P."/>
            <person name="Ren Y."/>
            <person name="Zhu H."/>
            <person name="Li J."/>
            <person name="Lin K."/>
            <person name="Jin W."/>
            <person name="Fei Z."/>
            <person name="Li G."/>
            <person name="Staub J."/>
            <person name="Kilian A."/>
            <person name="van der Vossen E.A."/>
            <person name="Wu Y."/>
            <person name="Guo J."/>
            <person name="He J."/>
            <person name="Jia Z."/>
            <person name="Ren Y."/>
            <person name="Tian G."/>
            <person name="Lu Y."/>
            <person name="Ruan J."/>
            <person name="Qian W."/>
            <person name="Wang M."/>
            <person name="Huang Q."/>
            <person name="Li B."/>
            <person name="Xuan Z."/>
            <person name="Cao J."/>
            <person name="Asan"/>
            <person name="Wu Z."/>
            <person name="Zhang J."/>
            <person name="Cai Q."/>
            <person name="Bai Y."/>
            <person name="Zhao B."/>
            <person name="Han Y."/>
            <person name="Li Y."/>
            <person name="Li X."/>
            <person name="Wang S."/>
            <person name="Shi Q."/>
            <person name="Liu S."/>
            <person name="Cho W.K."/>
            <person name="Kim J.Y."/>
            <person name="Xu Y."/>
            <person name="Heller-Uszynska K."/>
            <person name="Miao H."/>
            <person name="Cheng Z."/>
            <person name="Zhang S."/>
            <person name="Wu J."/>
            <person name="Yang Y."/>
            <person name="Kang H."/>
            <person name="Li M."/>
            <person name="Liang H."/>
            <person name="Ren X."/>
            <person name="Shi Z."/>
            <person name="Wen M."/>
            <person name="Jian M."/>
            <person name="Yang H."/>
            <person name="Zhang G."/>
            <person name="Yang Z."/>
            <person name="Chen R."/>
            <person name="Liu S."/>
            <person name="Li J."/>
            <person name="Ma L."/>
            <person name="Liu H."/>
            <person name="Zhou Y."/>
            <person name="Zhao J."/>
            <person name="Fang X."/>
            <person name="Li G."/>
            <person name="Fang L."/>
            <person name="Li Y."/>
            <person name="Liu D."/>
            <person name="Zheng H."/>
            <person name="Zhang Y."/>
            <person name="Qin N."/>
            <person name="Li Z."/>
            <person name="Yang G."/>
            <person name="Yang S."/>
            <person name="Bolund L."/>
            <person name="Kristiansen K."/>
            <person name="Zheng H."/>
            <person name="Li S."/>
            <person name="Zhang X."/>
            <person name="Yang H."/>
            <person name="Wang J."/>
            <person name="Sun R."/>
            <person name="Zhang B."/>
            <person name="Jiang S."/>
            <person name="Wang J."/>
            <person name="Du Y."/>
            <person name="Li S."/>
        </authorList>
    </citation>
    <scope>NUCLEOTIDE SEQUENCE [LARGE SCALE GENOMIC DNA]</scope>
    <source>
        <strain evidence="2">cv. 9930</strain>
    </source>
</reference>
<dbReference type="AlphaFoldDB" id="A0A0A0KFQ7"/>
<gene>
    <name evidence="1" type="ORF">Csa_6G490210</name>
</gene>
<keyword evidence="2" id="KW-1185">Reference proteome</keyword>
<dbReference type="Gramene" id="KGN48505">
    <property type="protein sequence ID" value="KGN48505"/>
    <property type="gene ID" value="Csa_6G490210"/>
</dbReference>
<reference evidence="1 2" key="2">
    <citation type="journal article" date="2009" name="PLoS ONE">
        <title>An integrated genetic and cytogenetic map of the cucumber genome.</title>
        <authorList>
            <person name="Ren Y."/>
            <person name="Zhang Z."/>
            <person name="Liu J."/>
            <person name="Staub J.E."/>
            <person name="Han Y."/>
            <person name="Cheng Z."/>
            <person name="Li X."/>
            <person name="Lu J."/>
            <person name="Miao H."/>
            <person name="Kang H."/>
            <person name="Xie B."/>
            <person name="Gu X."/>
            <person name="Wang X."/>
            <person name="Du Y."/>
            <person name="Jin W."/>
            <person name="Huang S."/>
        </authorList>
    </citation>
    <scope>NUCLEOTIDE SEQUENCE [LARGE SCALE GENOMIC DNA]</scope>
    <source>
        <strain evidence="2">cv. 9930</strain>
    </source>
</reference>
<protein>
    <submittedName>
        <fullName evidence="1">Uncharacterized protein</fullName>
    </submittedName>
</protein>
<dbReference type="EMBL" id="CM002927">
    <property type="protein sequence ID" value="KGN48505.1"/>
    <property type="molecule type" value="Genomic_DNA"/>
</dbReference>